<comment type="similarity">
    <text evidence="2">Belongs to the Nudix hydrolase family. NudF subfamily.</text>
</comment>
<evidence type="ECO:0000256" key="12">
    <source>
        <dbReference type="ARBA" id="ARBA00049546"/>
    </source>
</evidence>
<evidence type="ECO:0000256" key="6">
    <source>
        <dbReference type="ARBA" id="ARBA00022801"/>
    </source>
</evidence>
<dbReference type="Proteomes" id="UP000005953">
    <property type="component" value="Unassembled WGS sequence"/>
</dbReference>
<evidence type="ECO:0000256" key="10">
    <source>
        <dbReference type="ARBA" id="ARBA00030308"/>
    </source>
</evidence>
<feature type="binding site" evidence="13">
    <location>
        <position position="156"/>
    </location>
    <ligand>
        <name>Mg(2+)</name>
        <dbReference type="ChEBI" id="CHEBI:18420"/>
        <label>1</label>
    </ligand>
</feature>
<evidence type="ECO:0000256" key="1">
    <source>
        <dbReference type="ARBA" id="ARBA00001946"/>
    </source>
</evidence>
<dbReference type="GO" id="GO:0046872">
    <property type="term" value="F:metal ion binding"/>
    <property type="evidence" value="ECO:0007669"/>
    <property type="project" value="UniProtKB-KW"/>
</dbReference>
<evidence type="ECO:0000256" key="3">
    <source>
        <dbReference type="ARBA" id="ARBA00012453"/>
    </source>
</evidence>
<dbReference type="AlphaFoldDB" id="A4B8Y7"/>
<dbReference type="InterPro" id="IPR000086">
    <property type="entry name" value="NUDIX_hydrolase_dom"/>
</dbReference>
<keyword evidence="7 13" id="KW-0460">Magnesium</keyword>
<evidence type="ECO:0000256" key="5">
    <source>
        <dbReference type="ARBA" id="ARBA00022723"/>
    </source>
</evidence>
<feature type="domain" description="Nudix hydrolase" evidence="15">
    <location>
        <begin position="48"/>
        <end position="185"/>
    </location>
</feature>
<dbReference type="GO" id="GO:0047631">
    <property type="term" value="F:ADP-ribose diphosphatase activity"/>
    <property type="evidence" value="ECO:0007669"/>
    <property type="project" value="UniProtKB-EC"/>
</dbReference>
<dbReference type="OrthoDB" id="5292471at2"/>
<dbReference type="GO" id="GO:0005829">
    <property type="term" value="C:cytosol"/>
    <property type="evidence" value="ECO:0007669"/>
    <property type="project" value="TreeGrafter"/>
</dbReference>
<keyword evidence="5 13" id="KW-0479">Metal-binding</keyword>
<reference evidence="16 17" key="1">
    <citation type="submission" date="2006-02" db="EMBL/GenBank/DDBJ databases">
        <authorList>
            <person name="Pinhassi J."/>
            <person name="Pedros-Alio C."/>
            <person name="Ferriera S."/>
            <person name="Johnson J."/>
            <person name="Kravitz S."/>
            <person name="Halpern A."/>
            <person name="Remington K."/>
            <person name="Beeson K."/>
            <person name="Tran B."/>
            <person name="Rogers Y.-H."/>
            <person name="Friedman R."/>
            <person name="Venter J.C."/>
        </authorList>
    </citation>
    <scope>NUCLEOTIDE SEQUENCE [LARGE SCALE GENOMIC DNA]</scope>
    <source>
        <strain evidence="16 17">MED297</strain>
    </source>
</reference>
<dbReference type="Gene3D" id="3.90.79.10">
    <property type="entry name" value="Nucleoside Triphosphate Pyrophosphohydrolase"/>
    <property type="match status" value="1"/>
</dbReference>
<keyword evidence="17" id="KW-1185">Reference proteome</keyword>
<dbReference type="PANTHER" id="PTHR11839:SF5">
    <property type="entry name" value="ADP-RIBOSE PYROPHOSPHATASE"/>
    <property type="match status" value="1"/>
</dbReference>
<feature type="binding site" evidence="13">
    <location>
        <position position="104"/>
    </location>
    <ligand>
        <name>Mg(2+)</name>
        <dbReference type="ChEBI" id="CHEBI:18420"/>
        <label>2</label>
    </ligand>
</feature>
<comment type="function">
    <text evidence="8">Acts on ADP-mannose and ADP-glucose as well as ADP-ribose. Prevents glycogen biosynthesis. The reaction catalyzed by this enzyme is a limiting step of the gluconeogenic process.</text>
</comment>
<dbReference type="PANTHER" id="PTHR11839">
    <property type="entry name" value="UDP/ADP-SUGAR PYROPHOSPHATASE"/>
    <property type="match status" value="1"/>
</dbReference>
<dbReference type="SUPFAM" id="SSF55811">
    <property type="entry name" value="Nudix"/>
    <property type="match status" value="1"/>
</dbReference>
<evidence type="ECO:0000256" key="7">
    <source>
        <dbReference type="ARBA" id="ARBA00022842"/>
    </source>
</evidence>
<comment type="cofactor">
    <cofactor evidence="1 13">
        <name>Mg(2+)</name>
        <dbReference type="ChEBI" id="CHEBI:18420"/>
    </cofactor>
</comment>
<feature type="short sequence motif" description="Nudix box" evidence="14">
    <location>
        <begin position="89"/>
        <end position="111"/>
    </location>
</feature>
<comment type="catalytic activity">
    <reaction evidence="12">
        <text>ADP-D-ribose + H2O = D-ribose 5-phosphate + AMP + 2 H(+)</text>
        <dbReference type="Rhea" id="RHEA:10412"/>
        <dbReference type="ChEBI" id="CHEBI:15377"/>
        <dbReference type="ChEBI" id="CHEBI:15378"/>
        <dbReference type="ChEBI" id="CHEBI:57967"/>
        <dbReference type="ChEBI" id="CHEBI:78346"/>
        <dbReference type="ChEBI" id="CHEBI:456215"/>
        <dbReference type="EC" id="3.6.1.13"/>
    </reaction>
</comment>
<protein>
    <recommendedName>
        <fullName evidence="4">ADP-ribose pyrophosphatase</fullName>
        <ecNumber evidence="3">3.6.1.13</ecNumber>
    </recommendedName>
    <alternativeName>
        <fullName evidence="9">ADP-ribose diphosphatase</fullName>
    </alternativeName>
    <alternativeName>
        <fullName evidence="11">ADP-ribose phosphohydrolase</fullName>
    </alternativeName>
    <alternativeName>
        <fullName evidence="10">Adenosine diphosphoribose pyrophosphatase</fullName>
    </alternativeName>
</protein>
<proteinExistence type="inferred from homology"/>
<dbReference type="GO" id="GO:0019693">
    <property type="term" value="P:ribose phosphate metabolic process"/>
    <property type="evidence" value="ECO:0007669"/>
    <property type="project" value="TreeGrafter"/>
</dbReference>
<evidence type="ECO:0000313" key="16">
    <source>
        <dbReference type="EMBL" id="EAR11088.1"/>
    </source>
</evidence>
<evidence type="ECO:0000256" key="13">
    <source>
        <dbReference type="PIRSR" id="PIRSR604385-2"/>
    </source>
</evidence>
<dbReference type="InterPro" id="IPR015797">
    <property type="entry name" value="NUDIX_hydrolase-like_dom_sf"/>
</dbReference>
<dbReference type="GO" id="GO:0006753">
    <property type="term" value="P:nucleoside phosphate metabolic process"/>
    <property type="evidence" value="ECO:0007669"/>
    <property type="project" value="TreeGrafter"/>
</dbReference>
<dbReference type="EMBL" id="AAOE01000001">
    <property type="protein sequence ID" value="EAR11088.1"/>
    <property type="molecule type" value="Genomic_DNA"/>
</dbReference>
<dbReference type="PROSITE" id="PS00893">
    <property type="entry name" value="NUDIX_BOX"/>
    <property type="match status" value="1"/>
</dbReference>
<dbReference type="STRING" id="314283.MED297_19412"/>
<organism evidence="16 17">
    <name type="scientific">Reinekea blandensis MED297</name>
    <dbReference type="NCBI Taxonomy" id="314283"/>
    <lineage>
        <taxon>Bacteria</taxon>
        <taxon>Pseudomonadati</taxon>
        <taxon>Pseudomonadota</taxon>
        <taxon>Gammaproteobacteria</taxon>
        <taxon>Oceanospirillales</taxon>
        <taxon>Saccharospirillaceae</taxon>
        <taxon>Reinekea</taxon>
    </lineage>
</organism>
<gene>
    <name evidence="16" type="ORF">MED297_19412</name>
</gene>
<evidence type="ECO:0000256" key="9">
    <source>
        <dbReference type="ARBA" id="ARBA00030162"/>
    </source>
</evidence>
<sequence length="201" mass="22925">MKRDTDSFQYQIESEQPLYRGFYHMDQLTVAHQRFQGGMMTIKRELLDRHDAVCVLPVDLAREQIILIEQFRIGALREDNPWLLELVAGLIDKDEQPQEVAHREALEEANISLGRMRPITRYLPSAGGTNERIHLFIAEADSTKASGVHGLDDEGEDILVHTVSFEEAFEMVRDGTINNAAAIIALQWLQLNLADLKSEWL</sequence>
<dbReference type="GO" id="GO:0019144">
    <property type="term" value="F:ADP-sugar diphosphatase activity"/>
    <property type="evidence" value="ECO:0007669"/>
    <property type="project" value="TreeGrafter"/>
</dbReference>
<feature type="binding site" evidence="13">
    <location>
        <position position="88"/>
    </location>
    <ligand>
        <name>Mg(2+)</name>
        <dbReference type="ChEBI" id="CHEBI:18420"/>
        <label>1</label>
    </ligand>
</feature>
<evidence type="ECO:0000256" key="4">
    <source>
        <dbReference type="ARBA" id="ARBA00013297"/>
    </source>
</evidence>
<dbReference type="CDD" id="cd24155">
    <property type="entry name" value="NUDIX_ADPRase"/>
    <property type="match status" value="1"/>
</dbReference>
<evidence type="ECO:0000259" key="15">
    <source>
        <dbReference type="PROSITE" id="PS51462"/>
    </source>
</evidence>
<dbReference type="RefSeq" id="WP_008044494.1">
    <property type="nucleotide sequence ID" value="NZ_CH724151.1"/>
</dbReference>
<comment type="caution">
    <text evidence="16">The sequence shown here is derived from an EMBL/GenBank/DDBJ whole genome shotgun (WGS) entry which is preliminary data.</text>
</comment>
<evidence type="ECO:0000256" key="11">
    <source>
        <dbReference type="ARBA" id="ARBA00033056"/>
    </source>
</evidence>
<feature type="binding site" evidence="13">
    <location>
        <position position="108"/>
    </location>
    <ligand>
        <name>Mg(2+)</name>
        <dbReference type="ChEBI" id="CHEBI:18420"/>
        <label>1</label>
    </ligand>
</feature>
<dbReference type="InterPro" id="IPR020084">
    <property type="entry name" value="NUDIX_hydrolase_CS"/>
</dbReference>
<evidence type="ECO:0000256" key="2">
    <source>
        <dbReference type="ARBA" id="ARBA00007482"/>
    </source>
</evidence>
<dbReference type="PROSITE" id="PS51462">
    <property type="entry name" value="NUDIX"/>
    <property type="match status" value="1"/>
</dbReference>
<name>A4B8Y7_9GAMM</name>
<dbReference type="Pfam" id="PF00293">
    <property type="entry name" value="NUDIX"/>
    <property type="match status" value="1"/>
</dbReference>
<evidence type="ECO:0000256" key="14">
    <source>
        <dbReference type="PIRSR" id="PIRSR604385-3"/>
    </source>
</evidence>
<dbReference type="EC" id="3.6.1.13" evidence="3"/>
<evidence type="ECO:0000256" key="8">
    <source>
        <dbReference type="ARBA" id="ARBA00025164"/>
    </source>
</evidence>
<keyword evidence="6" id="KW-0378">Hydrolase</keyword>
<evidence type="ECO:0000313" key="17">
    <source>
        <dbReference type="Proteomes" id="UP000005953"/>
    </source>
</evidence>
<accession>A4B8Y7</accession>
<dbReference type="HOGENOM" id="CLU_062658_6_1_6"/>
<dbReference type="InterPro" id="IPR004385">
    <property type="entry name" value="NDP_pyrophosphatase"/>
</dbReference>
<dbReference type="NCBIfam" id="TIGR00052">
    <property type="entry name" value="nudix-type nucleoside diphosphatase, YffH/AdpP family"/>
    <property type="match status" value="1"/>
</dbReference>